<reference evidence="5 7" key="1">
    <citation type="submission" date="2012-10" db="EMBL/GenBank/DDBJ databases">
        <title>Genome assembly of Amycolatopsis azurea DSM 43854.</title>
        <authorList>
            <person name="Khatri I."/>
            <person name="Kaur I."/>
            <person name="Subramanian S."/>
            <person name="Mayilraj S."/>
        </authorList>
    </citation>
    <scope>NUCLEOTIDE SEQUENCE [LARGE SCALE GENOMIC DNA]</scope>
    <source>
        <strain evidence="5 7">DSM 43854</strain>
    </source>
</reference>
<comment type="subcellular location">
    <subcellularLocation>
        <location evidence="1">Membrane</location>
    </subcellularLocation>
</comment>
<dbReference type="SUPFAM" id="SSF54427">
    <property type="entry name" value="NTF2-like"/>
    <property type="match status" value="1"/>
</dbReference>
<evidence type="ECO:0000256" key="4">
    <source>
        <dbReference type="SAM" id="Phobius"/>
    </source>
</evidence>
<gene>
    <name evidence="6" type="ORF">B0293_39010</name>
    <name evidence="5" type="ORF">C791_8520</name>
</gene>
<keyword evidence="8" id="KW-1185">Reference proteome</keyword>
<dbReference type="EMBL" id="MUXN01000029">
    <property type="protein sequence ID" value="OOC01249.1"/>
    <property type="molecule type" value="Genomic_DNA"/>
</dbReference>
<dbReference type="EMBL" id="ANMG01000098">
    <property type="protein sequence ID" value="EMD22335.1"/>
    <property type="molecule type" value="Genomic_DNA"/>
</dbReference>
<evidence type="ECO:0000313" key="7">
    <source>
        <dbReference type="Proteomes" id="UP000014137"/>
    </source>
</evidence>
<keyword evidence="4" id="KW-1133">Transmembrane helix</keyword>
<dbReference type="OrthoDB" id="5192320at2"/>
<organism evidence="5 7">
    <name type="scientific">Amycolatopsis azurea DSM 43854</name>
    <dbReference type="NCBI Taxonomy" id="1238180"/>
    <lineage>
        <taxon>Bacteria</taxon>
        <taxon>Bacillati</taxon>
        <taxon>Actinomycetota</taxon>
        <taxon>Actinomycetes</taxon>
        <taxon>Pseudonocardiales</taxon>
        <taxon>Pseudonocardiaceae</taxon>
        <taxon>Amycolatopsis</taxon>
    </lineage>
</organism>
<evidence type="ECO:0000313" key="8">
    <source>
        <dbReference type="Proteomes" id="UP000188551"/>
    </source>
</evidence>
<dbReference type="PATRIC" id="fig|1238180.3.peg.7906"/>
<feature type="compositionally biased region" description="Basic residues" evidence="3">
    <location>
        <begin position="1"/>
        <end position="14"/>
    </location>
</feature>
<proteinExistence type="predicted"/>
<comment type="caution">
    <text evidence="5">The sequence shown here is derived from an EMBL/GenBank/DDBJ whole genome shotgun (WGS) entry which is preliminary data.</text>
</comment>
<dbReference type="Proteomes" id="UP000188551">
    <property type="component" value="Unassembled WGS sequence"/>
</dbReference>
<dbReference type="PANTHER" id="PTHR37042:SF4">
    <property type="entry name" value="OUTER MEMBRANE PROTEIN RV1973"/>
    <property type="match status" value="1"/>
</dbReference>
<dbReference type="InterPro" id="IPR032710">
    <property type="entry name" value="NTF2-like_dom_sf"/>
</dbReference>
<dbReference type="GO" id="GO:0016020">
    <property type="term" value="C:membrane"/>
    <property type="evidence" value="ECO:0007669"/>
    <property type="project" value="UniProtKB-SubCell"/>
</dbReference>
<keyword evidence="4" id="KW-0812">Transmembrane</keyword>
<keyword evidence="2 4" id="KW-0472">Membrane</keyword>
<name>M2PS27_9PSEU</name>
<protein>
    <submittedName>
        <fullName evidence="5">Integral membrane protein</fullName>
    </submittedName>
</protein>
<reference evidence="6 8" key="2">
    <citation type="submission" date="2017-02" db="EMBL/GenBank/DDBJ databases">
        <title>Amycolatopsis azurea DSM 43854 draft genome.</title>
        <authorList>
            <person name="Mayilraj S."/>
        </authorList>
    </citation>
    <scope>NUCLEOTIDE SEQUENCE [LARGE SCALE GENOMIC DNA]</scope>
    <source>
        <strain evidence="6 8">DSM 43854</strain>
    </source>
</reference>
<evidence type="ECO:0000313" key="6">
    <source>
        <dbReference type="EMBL" id="OOC01249.1"/>
    </source>
</evidence>
<dbReference type="RefSeq" id="WP_005167222.1">
    <property type="nucleotide sequence ID" value="NZ_ANMG01000098.1"/>
</dbReference>
<feature type="transmembrane region" description="Helical" evidence="4">
    <location>
        <begin position="65"/>
        <end position="84"/>
    </location>
</feature>
<feature type="region of interest" description="Disordered" evidence="3">
    <location>
        <begin position="1"/>
        <end position="49"/>
    </location>
</feature>
<evidence type="ECO:0000256" key="3">
    <source>
        <dbReference type="SAM" id="MobiDB-lite"/>
    </source>
</evidence>
<sequence>MSTKRAVKPARRTVKVAGKMGGSTRVLEPPEEEVPENTENTEAPEDTVVSSAPEVVAPVKRRRGVVVFGAVAVVMAGLAGWFAIEARDATSVLAHNTALTDVATTAEVSDQIGKALGTVFSYRYDDPAKSERAAKEVLTGPALGQYDQLFAQVRGLAAEQKLVVTSTPVVSGVKVLDGDRASLLVFLDQTGVRGDGQRSTGAAQLSVTAERSDGRWRVTALAAA</sequence>
<evidence type="ECO:0000256" key="2">
    <source>
        <dbReference type="ARBA" id="ARBA00023136"/>
    </source>
</evidence>
<evidence type="ECO:0000256" key="1">
    <source>
        <dbReference type="ARBA" id="ARBA00004370"/>
    </source>
</evidence>
<dbReference type="Proteomes" id="UP000014137">
    <property type="component" value="Unassembled WGS sequence"/>
</dbReference>
<accession>M2PS27</accession>
<dbReference type="AlphaFoldDB" id="M2PS27"/>
<dbReference type="PANTHER" id="PTHR37042">
    <property type="entry name" value="OUTER MEMBRANE PROTEIN RV1973"/>
    <property type="match status" value="1"/>
</dbReference>
<evidence type="ECO:0000313" key="5">
    <source>
        <dbReference type="EMBL" id="EMD22335.1"/>
    </source>
</evidence>